<feature type="region of interest" description="Disordered" evidence="1">
    <location>
        <begin position="23"/>
        <end position="98"/>
    </location>
</feature>
<evidence type="ECO:0000256" key="1">
    <source>
        <dbReference type="SAM" id="MobiDB-lite"/>
    </source>
</evidence>
<dbReference type="AlphaFoldDB" id="A0A1F6X9R6"/>
<name>A0A1F6X9R6_9BACT</name>
<comment type="caution">
    <text evidence="3">The sequence shown here is derived from an EMBL/GenBank/DDBJ whole genome shotgun (WGS) entry which is preliminary data.</text>
</comment>
<evidence type="ECO:0000313" key="3">
    <source>
        <dbReference type="EMBL" id="OGI90793.1"/>
    </source>
</evidence>
<proteinExistence type="predicted"/>
<feature type="signal peptide" evidence="2">
    <location>
        <begin position="1"/>
        <end position="22"/>
    </location>
</feature>
<feature type="compositionally biased region" description="Acidic residues" evidence="1">
    <location>
        <begin position="73"/>
        <end position="90"/>
    </location>
</feature>
<organism evidence="3 4">
    <name type="scientific">Candidatus Nomurabacteria bacterium RIFCSPLOWO2_01_FULL_40_15</name>
    <dbReference type="NCBI Taxonomy" id="1801772"/>
    <lineage>
        <taxon>Bacteria</taxon>
        <taxon>Candidatus Nomuraibacteriota</taxon>
    </lineage>
</organism>
<dbReference type="EMBL" id="MFUW01000006">
    <property type="protein sequence ID" value="OGI90793.1"/>
    <property type="molecule type" value="Genomic_DNA"/>
</dbReference>
<feature type="chain" id="PRO_5009527423" description="DUF5667 domain-containing protein" evidence="2">
    <location>
        <begin position="23"/>
        <end position="281"/>
    </location>
</feature>
<dbReference type="Proteomes" id="UP000176814">
    <property type="component" value="Unassembled WGS sequence"/>
</dbReference>
<feature type="compositionally biased region" description="Basic and acidic residues" evidence="1">
    <location>
        <begin position="37"/>
        <end position="72"/>
    </location>
</feature>
<reference evidence="3 4" key="1">
    <citation type="journal article" date="2016" name="Nat. Commun.">
        <title>Thousands of microbial genomes shed light on interconnected biogeochemical processes in an aquifer system.</title>
        <authorList>
            <person name="Anantharaman K."/>
            <person name="Brown C.T."/>
            <person name="Hug L.A."/>
            <person name="Sharon I."/>
            <person name="Castelle C.J."/>
            <person name="Probst A.J."/>
            <person name="Thomas B.C."/>
            <person name="Singh A."/>
            <person name="Wilkins M.J."/>
            <person name="Karaoz U."/>
            <person name="Brodie E.L."/>
            <person name="Williams K.H."/>
            <person name="Hubbard S.S."/>
            <person name="Banfield J.F."/>
        </authorList>
    </citation>
    <scope>NUCLEOTIDE SEQUENCE [LARGE SCALE GENOMIC DNA]</scope>
</reference>
<protein>
    <recommendedName>
        <fullName evidence="5">DUF5667 domain-containing protein</fullName>
    </recommendedName>
</protein>
<evidence type="ECO:0008006" key="5">
    <source>
        <dbReference type="Google" id="ProtNLM"/>
    </source>
</evidence>
<keyword evidence="2" id="KW-0732">Signal</keyword>
<gene>
    <name evidence="3" type="ORF">A2911_01845</name>
</gene>
<evidence type="ECO:0000313" key="4">
    <source>
        <dbReference type="Proteomes" id="UP000176814"/>
    </source>
</evidence>
<feature type="region of interest" description="Disordered" evidence="1">
    <location>
        <begin position="261"/>
        <end position="281"/>
    </location>
</feature>
<feature type="compositionally biased region" description="Acidic residues" evidence="1">
    <location>
        <begin position="265"/>
        <end position="281"/>
    </location>
</feature>
<sequence>MEKFIGFMVLAGLMFSPALVLAESGSSGNTDGPSLRDVLKDRNSDAEREREMKRENLKREMENRREDINNDKDDGEEELQDDGDDAEEGLQNDREKMREELKLKREAFREREKVARDAFRERLKTEREKFKEEVRLRKEEFKSANAETRGRFLENSKRMTDQRFEGAIANMEKLQTRVGEVIVKLNEQGQDTTIAQTALDMSKQKLDEAKAKIAEIKALLPATGETITTEVFEKVKLLAREAKDLLKESKEYLHESIKAIKDLREEDGENNQEESSDESTP</sequence>
<evidence type="ECO:0000256" key="2">
    <source>
        <dbReference type="SAM" id="SignalP"/>
    </source>
</evidence>
<accession>A0A1F6X9R6</accession>